<feature type="signal peptide" evidence="1">
    <location>
        <begin position="1"/>
        <end position="17"/>
    </location>
</feature>
<evidence type="ECO:0000259" key="2">
    <source>
        <dbReference type="Pfam" id="PF10579"/>
    </source>
</evidence>
<protein>
    <submittedName>
        <fullName evidence="4">Rapsyn myristoylation/linker region N-terminal domain-containing protein</fullName>
    </submittedName>
</protein>
<evidence type="ECO:0000313" key="4">
    <source>
        <dbReference type="WBParaSite" id="jg4554"/>
    </source>
</evidence>
<dbReference type="SUPFAM" id="SSF48452">
    <property type="entry name" value="TPR-like"/>
    <property type="match status" value="1"/>
</dbReference>
<dbReference type="AlphaFoldDB" id="A0A915EAC4"/>
<dbReference type="InterPro" id="IPR011990">
    <property type="entry name" value="TPR-like_helical_dom_sf"/>
</dbReference>
<dbReference type="Proteomes" id="UP000887574">
    <property type="component" value="Unplaced"/>
</dbReference>
<dbReference type="InterPro" id="IPR019568">
    <property type="entry name" value="Rapsyn_myristoylation/link_N"/>
</dbReference>
<sequence>MFAGWLLLLARFLPVFCINGLNQLLPLASASIFPLFKGKSPLVFPPTLLVFHYQSAQLFHYSSGGVHWHALRRTSGPMGIRFELEEPSMGQRYAKHQMQSGVRLYHQRHYQQAIGRWRSAMLRLRSAEDRFITLGYMAQAFCDAGDYESMLHYALSQMELANSRQDDFMKSEAFLNLSKAYERLADYSKAISYGRASLQHPNIDSRTPGYAHLSIALAQLGFSQFQSSLEEFEHAMNTANGTGDKLLELQVCVGLGSLFTLLKDLNKALIFLRNALSILHVAPQSSLVDAKEACEEALRLSQQTGNRSIYARCLCSMADINRELGESEAKETITKSWARYEQSFRLMRQINDRMGEVIVLGSMSKSASESRSHYTGQCECQAIQLNKKCLELAKIIGCKHAMMKCHFRLQELFGQLADEDSEEEAGKACISLIQEMELFCNFCGQRYGAKSDSLQALRCLHQYLAEGKNKTCPKCQCKAVVMDNLSSSTKTDSSVSSTVEPTTIVEQRPIFLDTSTSHSQSAETITIESPPNLLSTSTSLPCSPFLKPAHYSSSVDQLHFVQPVQITAESPTQQLTLSASTSSIMFASNLSYDELHKKSAKKSILYGKSPPAKCTNSSAIVKTNRAFASKHIKLSEESPTCSSASKLNDFGVVRAGSAGKKKKVPPPVPARKPCCRTDAFPSLPEELFSIRSERLATMPKQISPVLEETTPVSEATEVVSNTQFVVYRGPE</sequence>
<organism evidence="3 4">
    <name type="scientific">Ditylenchus dipsaci</name>
    <dbReference type="NCBI Taxonomy" id="166011"/>
    <lineage>
        <taxon>Eukaryota</taxon>
        <taxon>Metazoa</taxon>
        <taxon>Ecdysozoa</taxon>
        <taxon>Nematoda</taxon>
        <taxon>Chromadorea</taxon>
        <taxon>Rhabditida</taxon>
        <taxon>Tylenchina</taxon>
        <taxon>Tylenchomorpha</taxon>
        <taxon>Sphaerularioidea</taxon>
        <taxon>Anguinidae</taxon>
        <taxon>Anguininae</taxon>
        <taxon>Ditylenchus</taxon>
    </lineage>
</organism>
<name>A0A915EAC4_9BILA</name>
<keyword evidence="1" id="KW-0732">Signal</keyword>
<dbReference type="PANTHER" id="PTHR46574:SF1">
    <property type="entry name" value="43 KDA RECEPTOR-ASSOCIATED PROTEIN OF THE SYNAPSE"/>
    <property type="match status" value="1"/>
</dbReference>
<proteinExistence type="predicted"/>
<dbReference type="GO" id="GO:1900075">
    <property type="term" value="P:positive regulation of neuromuscular synaptic transmission"/>
    <property type="evidence" value="ECO:0007669"/>
    <property type="project" value="TreeGrafter"/>
</dbReference>
<evidence type="ECO:0000313" key="3">
    <source>
        <dbReference type="Proteomes" id="UP000887574"/>
    </source>
</evidence>
<dbReference type="WBParaSite" id="jg4554">
    <property type="protein sequence ID" value="jg4554"/>
    <property type="gene ID" value="jg4554"/>
</dbReference>
<keyword evidence="3" id="KW-1185">Reference proteome</keyword>
<dbReference type="GO" id="GO:0033130">
    <property type="term" value="F:acetylcholine receptor binding"/>
    <property type="evidence" value="ECO:0007669"/>
    <property type="project" value="InterPro"/>
</dbReference>
<dbReference type="GO" id="GO:0031594">
    <property type="term" value="C:neuromuscular junction"/>
    <property type="evidence" value="ECO:0007669"/>
    <property type="project" value="TreeGrafter"/>
</dbReference>
<dbReference type="GO" id="GO:0007271">
    <property type="term" value="P:synaptic transmission, cholinergic"/>
    <property type="evidence" value="ECO:0007669"/>
    <property type="project" value="TreeGrafter"/>
</dbReference>
<feature type="domain" description="Rapsyn myristoylation/linker region N-terminal" evidence="2">
    <location>
        <begin position="89"/>
        <end position="162"/>
    </location>
</feature>
<dbReference type="Gene3D" id="1.25.40.10">
    <property type="entry name" value="Tetratricopeptide repeat domain"/>
    <property type="match status" value="3"/>
</dbReference>
<dbReference type="PANTHER" id="PTHR46574">
    <property type="entry name" value="43 KDA RECEPTOR-ASSOCIATED PROTEIN OF THE SYNAPSE"/>
    <property type="match status" value="1"/>
</dbReference>
<reference evidence="4" key="1">
    <citation type="submission" date="2022-11" db="UniProtKB">
        <authorList>
            <consortium name="WormBaseParasite"/>
        </authorList>
    </citation>
    <scope>IDENTIFICATION</scope>
</reference>
<accession>A0A915EAC4</accession>
<dbReference type="Pfam" id="PF10579">
    <property type="entry name" value="Rapsyn_N"/>
    <property type="match status" value="1"/>
</dbReference>
<dbReference type="InterPro" id="IPR052480">
    <property type="entry name" value="RAPsyn"/>
</dbReference>
<dbReference type="GO" id="GO:0043495">
    <property type="term" value="F:protein-membrane adaptor activity"/>
    <property type="evidence" value="ECO:0007669"/>
    <property type="project" value="InterPro"/>
</dbReference>
<feature type="chain" id="PRO_5037838728" evidence="1">
    <location>
        <begin position="18"/>
        <end position="731"/>
    </location>
</feature>
<dbReference type="GO" id="GO:0005886">
    <property type="term" value="C:plasma membrane"/>
    <property type="evidence" value="ECO:0007669"/>
    <property type="project" value="TreeGrafter"/>
</dbReference>
<evidence type="ECO:0000256" key="1">
    <source>
        <dbReference type="SAM" id="SignalP"/>
    </source>
</evidence>